<evidence type="ECO:0000256" key="2">
    <source>
        <dbReference type="ARBA" id="ARBA00023002"/>
    </source>
</evidence>
<dbReference type="PANTHER" id="PTHR43673">
    <property type="entry name" value="NAD(P)H NITROREDUCTASE YDGI-RELATED"/>
    <property type="match status" value="1"/>
</dbReference>
<name>A0A9Y1BR97_9ARCH</name>
<accession>A0A9Y1BR97</accession>
<evidence type="ECO:0000256" key="1">
    <source>
        <dbReference type="ARBA" id="ARBA00007118"/>
    </source>
</evidence>
<dbReference type="CDD" id="cd02138">
    <property type="entry name" value="TdsD-like"/>
    <property type="match status" value="1"/>
</dbReference>
<dbReference type="Pfam" id="PF00881">
    <property type="entry name" value="Nitroreductase"/>
    <property type="match status" value="1"/>
</dbReference>
<evidence type="ECO:0000259" key="3">
    <source>
        <dbReference type="Pfam" id="PF00881"/>
    </source>
</evidence>
<dbReference type="Proteomes" id="UP001200513">
    <property type="component" value="Chromosome"/>
</dbReference>
<dbReference type="EMBL" id="CP084167">
    <property type="protein sequence ID" value="UJG43733.1"/>
    <property type="molecule type" value="Genomic_DNA"/>
</dbReference>
<dbReference type="InterPro" id="IPR000415">
    <property type="entry name" value="Nitroreductase-like"/>
</dbReference>
<dbReference type="GO" id="GO:0016491">
    <property type="term" value="F:oxidoreductase activity"/>
    <property type="evidence" value="ECO:0007669"/>
    <property type="project" value="UniProtKB-KW"/>
</dbReference>
<comment type="similarity">
    <text evidence="1">Belongs to the nitroreductase family.</text>
</comment>
<keyword evidence="2" id="KW-0560">Oxidoreductase</keyword>
<dbReference type="Gene3D" id="3.40.109.10">
    <property type="entry name" value="NADH Oxidase"/>
    <property type="match status" value="1"/>
</dbReference>
<gene>
    <name evidence="4" type="ORF">K9W46_00785</name>
</gene>
<dbReference type="PANTHER" id="PTHR43673:SF10">
    <property type="entry name" value="NADH DEHYDROGENASE_NAD(P)H NITROREDUCTASE XCC3605-RELATED"/>
    <property type="match status" value="1"/>
</dbReference>
<proteinExistence type="inferred from homology"/>
<dbReference type="SUPFAM" id="SSF55469">
    <property type="entry name" value="FMN-dependent nitroreductase-like"/>
    <property type="match status" value="1"/>
</dbReference>
<sequence length="183" mass="21077">MNFSEIVKKRRAYRSLLPFEVKEEMIRELAELASLAPSCFNKQPWRFIFIYEKENLEKIFSTLSDANAWAKNASMVIAVFSKPDLDCIVKGKEYYLFDTGMATANIILRLTEMGLVAHPIAGFNEEKAKKVLNIPQEYRIITLIITGKHNENYADVLTEKAAISEKTRPSRKNFREVAFLNTF</sequence>
<reference evidence="4" key="1">
    <citation type="journal article" date="2022" name="Nat. Microbiol.">
        <title>Unique mobile elements and scalable gene flow at the prokaryote-eukaryote boundary revealed by circularized Asgard archaea genomes.</title>
        <authorList>
            <person name="Wu F."/>
            <person name="Speth D.R."/>
            <person name="Philosof A."/>
            <person name="Cremiere A."/>
            <person name="Narayanan A."/>
            <person name="Barco R.A."/>
            <person name="Connon S.A."/>
            <person name="Amend J.P."/>
            <person name="Antoshechkin I.A."/>
            <person name="Orphan V.J."/>
        </authorList>
    </citation>
    <scope>NUCLEOTIDE SEQUENCE</scope>
    <source>
        <strain evidence="4">PR6</strain>
    </source>
</reference>
<protein>
    <submittedName>
        <fullName evidence="4">Nitroreductase family protein</fullName>
    </submittedName>
</protein>
<feature type="domain" description="Nitroreductase" evidence="3">
    <location>
        <begin position="7"/>
        <end position="148"/>
    </location>
</feature>
<dbReference type="InterPro" id="IPR029479">
    <property type="entry name" value="Nitroreductase"/>
</dbReference>
<evidence type="ECO:0000313" key="4">
    <source>
        <dbReference type="EMBL" id="UJG43733.1"/>
    </source>
</evidence>
<dbReference type="AlphaFoldDB" id="A0A9Y1BR97"/>
<organism evidence="4">
    <name type="scientific">Candidatus Heimdallarchaeum endolithica</name>
    <dbReference type="NCBI Taxonomy" id="2876572"/>
    <lineage>
        <taxon>Archaea</taxon>
        <taxon>Promethearchaeati</taxon>
        <taxon>Candidatus Heimdallarchaeota</taxon>
        <taxon>Candidatus Heimdallarchaeia (ex Rinke et al. 2021) (nom. nud.)</taxon>
        <taxon>Candidatus Heimdallarchaeales</taxon>
        <taxon>Candidatus Heimdallarchaeaceae</taxon>
        <taxon>Candidatus Heimdallarchaeum</taxon>
    </lineage>
</organism>